<keyword evidence="2" id="KW-0472">Membrane</keyword>
<dbReference type="OrthoDB" id="10045365at2759"/>
<dbReference type="EMBL" id="JXTI01000226">
    <property type="protein sequence ID" value="KWX11255.1"/>
    <property type="molecule type" value="Genomic_DNA"/>
</dbReference>
<feature type="chain" id="PRO_5007799982" description="EGF-like domain-containing protein" evidence="3">
    <location>
        <begin position="25"/>
        <end position="1653"/>
    </location>
</feature>
<comment type="caution">
    <text evidence="5">The sequence shown here is derived from an EMBL/GenBank/DDBJ whole genome shotgun (WGS) entry which is preliminary data.</text>
</comment>
<name>A0A132NME2_GIAIN</name>
<dbReference type="GO" id="GO:0009986">
    <property type="term" value="C:cell surface"/>
    <property type="evidence" value="ECO:0007669"/>
    <property type="project" value="InterPro"/>
</dbReference>
<dbReference type="InterPro" id="IPR051830">
    <property type="entry name" value="NOTCH_homolog"/>
</dbReference>
<protein>
    <recommendedName>
        <fullName evidence="4">EGF-like domain-containing protein</fullName>
    </recommendedName>
</protein>
<dbReference type="SMART" id="SM00181">
    <property type="entry name" value="EGF"/>
    <property type="match status" value="18"/>
</dbReference>
<dbReference type="InterPro" id="IPR010423">
    <property type="entry name" value="Pvs25/Psv28_EGF"/>
</dbReference>
<dbReference type="GO" id="GO:0016020">
    <property type="term" value="C:membrane"/>
    <property type="evidence" value="ECO:0007669"/>
    <property type="project" value="InterPro"/>
</dbReference>
<comment type="caution">
    <text evidence="1">Lacks conserved residue(s) required for the propagation of feature annotation.</text>
</comment>
<dbReference type="VEuPathDB" id="GiardiaDB:QR46_4787"/>
<feature type="disulfide bond" evidence="1">
    <location>
        <begin position="50"/>
        <end position="59"/>
    </location>
</feature>
<feature type="domain" description="EGF-like" evidence="4">
    <location>
        <begin position="1198"/>
        <end position="1233"/>
    </location>
</feature>
<feature type="transmembrane region" description="Helical" evidence="2">
    <location>
        <begin position="1576"/>
        <end position="1598"/>
    </location>
</feature>
<evidence type="ECO:0000313" key="6">
    <source>
        <dbReference type="Proteomes" id="UP000070089"/>
    </source>
</evidence>
<reference evidence="5 6" key="1">
    <citation type="journal article" date="2015" name="Mol. Biochem. Parasitol.">
        <title>Identification of polymorphic genes for use in assemblage B genotyping assays through comparative genomics of multiple assemblage B Giardia duodenalis isolates.</title>
        <authorList>
            <person name="Wielinga C."/>
            <person name="Thompson R.C."/>
            <person name="Monis P."/>
            <person name="Ryan U."/>
        </authorList>
    </citation>
    <scope>NUCLEOTIDE SEQUENCE [LARGE SCALE GENOMIC DNA]</scope>
    <source>
        <strain evidence="5 6">BAH15c1</strain>
    </source>
</reference>
<dbReference type="PROSITE" id="PS01186">
    <property type="entry name" value="EGF_2"/>
    <property type="match status" value="4"/>
</dbReference>
<feature type="disulfide bond" evidence="1">
    <location>
        <begin position="1223"/>
        <end position="1232"/>
    </location>
</feature>
<keyword evidence="2" id="KW-1133">Transmembrane helix</keyword>
<dbReference type="Pfam" id="PF06247">
    <property type="entry name" value="Plasmod_Pvs28"/>
    <property type="match status" value="1"/>
</dbReference>
<dbReference type="InterPro" id="IPR000742">
    <property type="entry name" value="EGF"/>
</dbReference>
<sequence>MHDGPGLPLKIYCMLTLLFVTVYSVTPCGSGPECVHGECTYGDGAYFCQCRRGWAGAACNAPRAGFLKIPANGRAASDSAVNYACLVNGTECTGSSKCNYYAGAYSCDACPDGFVSYDGECLPKSCFNSNDHNNKEASKPPCNGQGRCLLKDPGMAGLSADEYACDCYPIYREALCESCDNANSITVTPSSDGSSECRARACQDADGVVCSEHGECVLDVGLDRESYHYRCSCESGYTRVGNKCVRTECMATVDGFPVVCGGFGDCQEQGDGAPKCTCDKNAVQVGKFCTYSTCTDESHSKICGGVGACVRDGAAYSCDCRGLATGKLCDTCDPKKSARVGGVCVPLGCLTSNKQETCKNGGICVKSDGAYHCRCPDMLVAVDGTCTSPACTDEELGLVCSGHGTCMVDNLKDIKCTCNQEYTYVAPGRCILNSLINNGKVCSDHGHVVVASSGSFTMTCNCSSIYTGTKCETCNTATAQMVNNECVAKKCIIEPSPNARAATPNVCGGTGKYTTFGDPNDPFVTCTPNDSNNNKVSAYNGTFFAKPGCVRISKIDKTRRFYCGFLEGLTDALQASGPPTCAVPPDQSGAAETCTACPTNFHLVHLEDGTKTCMHESCHSGRSDSKMWYDYCGGTGDCIKKADQTGYACDCGAGATWNDTLKACVAEACKLDPKLVGPYAPEYCAAPSSASLHCIVGRDTTWQCDCPRGDYTTYNKTCILKSKNANPATKLARGLCGGPGAGYINDNGSCTCNAGFRRVGDLCYSYDCLPVGVTADTKGLDLNPHVCSGKGICAYNQLTGRYGCECNDGYEAFGGYCTKPGCASKVIHNGEIKYVECKVYDGTVGRCVQDANTKAYSCSCGSTYKNANGLCVHQACMPGDVYCGGDALASCVRGSDNRYGCVCSEGYELSEKRNAGGNRDMCVPSKCMYKQFANSPTVECNGLGTCGTTGSLKGKECQCNSGATEYTLRDATGELKKTCVLQSCISSMDGEVPVICGGFGRCEPTGCVCDLGTKLVGNTCVGLDCLINIVGADGQLTESACGGTTVGVCTRVASFGDRRDYACKCKDPSAAGYKEVDGFCLPEQCVFKIPRLDEKDGADTMCGGRHFGSCVINTADSTKSYCECKKQDHIVQTTDTKCIKRDCLSDVVPGNTRKNVECSGHGKCATNNKIDYSCKCDQNYKTAKGVVGTYLCIPQVCVVSETDTAMVCNGRGTCLIDEQKCSCYKEYTGNQCSDCASGYKEHTNHRCYLKKCPTDENCGTVDGASAGSCQLVGSAFVCVCTNQNFVVDATSKQCRKSRCVWTDPYDHAEKTCYGMGTCNDTGESTGSCSCNPGTTLVDANICVYSKCISTDGSTSKTICKGRGVCTESPVAGQGMCRCDSSKYRTDKTTGQCFAKECFGAHESILSEVCDGGGTCDEDNNRCSCNSPDFQNLPGQNGCVHTNCVSSDNKLCSGYGACESTNGNYRCLCANYYTLINTDCVPTRCLGSGGLCNGGGECSGEGVSATCRCNSGWASHGALCYPAPCVSNGLICGGNGRCVFENGVTPTCVCNEGFTLTDDFVCGVPVSSNKSSAGTTAAIVVVVLLVLAAAAGFLVWWFVIRPRKGGALRERAPRKNASLTRSRSLKKQAASNASLHAHAPLLSQLSNANSSVQL</sequence>
<dbReference type="Gene3D" id="2.10.25.10">
    <property type="entry name" value="Laminin"/>
    <property type="match status" value="1"/>
</dbReference>
<accession>A0A132NME2</accession>
<organism evidence="5 6">
    <name type="scientific">Giardia duodenalis assemblage B</name>
    <dbReference type="NCBI Taxonomy" id="1394984"/>
    <lineage>
        <taxon>Eukaryota</taxon>
        <taxon>Metamonada</taxon>
        <taxon>Diplomonadida</taxon>
        <taxon>Hexamitidae</taxon>
        <taxon>Giardiinae</taxon>
        <taxon>Giardia</taxon>
    </lineage>
</organism>
<dbReference type="Gene3D" id="2.90.20.10">
    <property type="entry name" value="Plasmodium vivax P25 domain"/>
    <property type="match status" value="1"/>
</dbReference>
<feature type="signal peptide" evidence="3">
    <location>
        <begin position="1"/>
        <end position="24"/>
    </location>
</feature>
<keyword evidence="3" id="KW-0732">Signal</keyword>
<dbReference type="PANTHER" id="PTHR24033:SF151">
    <property type="entry name" value="NOTCH 2"/>
    <property type="match status" value="1"/>
</dbReference>
<evidence type="ECO:0000256" key="2">
    <source>
        <dbReference type="SAM" id="Phobius"/>
    </source>
</evidence>
<dbReference type="Proteomes" id="UP000070089">
    <property type="component" value="Unassembled WGS sequence"/>
</dbReference>
<evidence type="ECO:0000256" key="3">
    <source>
        <dbReference type="SAM" id="SignalP"/>
    </source>
</evidence>
<evidence type="ECO:0000256" key="1">
    <source>
        <dbReference type="PROSITE-ProRule" id="PRU00076"/>
    </source>
</evidence>
<keyword evidence="1" id="KW-1015">Disulfide bond</keyword>
<dbReference type="PROSITE" id="PS50026">
    <property type="entry name" value="EGF_3"/>
    <property type="match status" value="2"/>
</dbReference>
<proteinExistence type="predicted"/>
<evidence type="ECO:0000259" key="4">
    <source>
        <dbReference type="PROSITE" id="PS50026"/>
    </source>
</evidence>
<keyword evidence="1" id="KW-0245">EGF-like domain</keyword>
<evidence type="ECO:0000313" key="5">
    <source>
        <dbReference type="EMBL" id="KWX11255.1"/>
    </source>
</evidence>
<dbReference type="PROSITE" id="PS00022">
    <property type="entry name" value="EGF_1"/>
    <property type="match status" value="3"/>
</dbReference>
<keyword evidence="2" id="KW-0812">Transmembrane</keyword>
<feature type="domain" description="EGF-like" evidence="4">
    <location>
        <begin position="24"/>
        <end position="60"/>
    </location>
</feature>
<dbReference type="PANTHER" id="PTHR24033">
    <property type="entry name" value="EGF-LIKE DOMAIN-CONTAINING PROTEIN"/>
    <property type="match status" value="1"/>
</dbReference>
<gene>
    <name evidence="5" type="ORF">QR46_4787</name>
</gene>